<dbReference type="Proteomes" id="UP000292957">
    <property type="component" value="Unassembled WGS sequence"/>
</dbReference>
<sequence>MKDQGNYYQGEEAITVRLSIGPGLLGTYGAQHKKQRKMLNPAFSGAHMRNLTPLF</sequence>
<dbReference type="InterPro" id="IPR036396">
    <property type="entry name" value="Cyt_P450_sf"/>
</dbReference>
<organism evidence="1">
    <name type="scientific">Dichomitus squalens</name>
    <dbReference type="NCBI Taxonomy" id="114155"/>
    <lineage>
        <taxon>Eukaryota</taxon>
        <taxon>Fungi</taxon>
        <taxon>Dikarya</taxon>
        <taxon>Basidiomycota</taxon>
        <taxon>Agaricomycotina</taxon>
        <taxon>Agaricomycetes</taxon>
        <taxon>Polyporales</taxon>
        <taxon>Polyporaceae</taxon>
        <taxon>Dichomitus</taxon>
    </lineage>
</organism>
<name>A0A4Q9M8G6_9APHY</name>
<dbReference type="AlphaFoldDB" id="A0A4Q9M8G6"/>
<dbReference type="SUPFAM" id="SSF48264">
    <property type="entry name" value="Cytochrome P450"/>
    <property type="match status" value="1"/>
</dbReference>
<reference evidence="1" key="1">
    <citation type="submission" date="2019-01" db="EMBL/GenBank/DDBJ databases">
        <title>Draft genome sequences of three monokaryotic isolates of the white-rot basidiomycete fungus Dichomitus squalens.</title>
        <authorList>
            <consortium name="DOE Joint Genome Institute"/>
            <person name="Lopez S.C."/>
            <person name="Andreopoulos B."/>
            <person name="Pangilinan J."/>
            <person name="Lipzen A."/>
            <person name="Riley R."/>
            <person name="Ahrendt S."/>
            <person name="Ng V."/>
            <person name="Barry K."/>
            <person name="Daum C."/>
            <person name="Grigoriev I.V."/>
            <person name="Hilden K.S."/>
            <person name="Makela M.R."/>
            <person name="de Vries R.P."/>
        </authorList>
    </citation>
    <scope>NUCLEOTIDE SEQUENCE [LARGE SCALE GENOMIC DNA]</scope>
    <source>
        <strain evidence="1">OM18370.1</strain>
    </source>
</reference>
<protein>
    <recommendedName>
        <fullName evidence="2">Cytochrome P450</fullName>
    </recommendedName>
</protein>
<dbReference type="GO" id="GO:0005506">
    <property type="term" value="F:iron ion binding"/>
    <property type="evidence" value="ECO:0007669"/>
    <property type="project" value="InterPro"/>
</dbReference>
<gene>
    <name evidence="1" type="ORF">BD311DRAFT_810791</name>
</gene>
<dbReference type="EMBL" id="ML143507">
    <property type="protein sequence ID" value="TBU23345.1"/>
    <property type="molecule type" value="Genomic_DNA"/>
</dbReference>
<proteinExistence type="predicted"/>
<dbReference type="Gene3D" id="1.10.630.10">
    <property type="entry name" value="Cytochrome P450"/>
    <property type="match status" value="1"/>
</dbReference>
<evidence type="ECO:0008006" key="2">
    <source>
        <dbReference type="Google" id="ProtNLM"/>
    </source>
</evidence>
<dbReference type="OrthoDB" id="1470350at2759"/>
<dbReference type="GO" id="GO:0016705">
    <property type="term" value="F:oxidoreductase activity, acting on paired donors, with incorporation or reduction of molecular oxygen"/>
    <property type="evidence" value="ECO:0007669"/>
    <property type="project" value="InterPro"/>
</dbReference>
<evidence type="ECO:0000313" key="1">
    <source>
        <dbReference type="EMBL" id="TBU23345.1"/>
    </source>
</evidence>
<dbReference type="GO" id="GO:0020037">
    <property type="term" value="F:heme binding"/>
    <property type="evidence" value="ECO:0007669"/>
    <property type="project" value="InterPro"/>
</dbReference>
<dbReference type="GO" id="GO:0004497">
    <property type="term" value="F:monooxygenase activity"/>
    <property type="evidence" value="ECO:0007669"/>
    <property type="project" value="InterPro"/>
</dbReference>
<accession>A0A4Q9M8G6</accession>